<dbReference type="InterPro" id="IPR002885">
    <property type="entry name" value="PPR_rpt"/>
</dbReference>
<dbReference type="NCBIfam" id="TIGR00756">
    <property type="entry name" value="PPR"/>
    <property type="match status" value="1"/>
</dbReference>
<protein>
    <recommendedName>
        <fullName evidence="4">Pentacotripeptide-repeat region of PRORP domain-containing protein</fullName>
    </recommendedName>
</protein>
<dbReference type="InterPro" id="IPR011990">
    <property type="entry name" value="TPR-like_helical_dom_sf"/>
</dbReference>
<sequence length="70" mass="7580">MYARAGLQEKAAYTLGLLQKNSQDLNVNGFERLISGLLAGGFVDEAKKIHDKMRLQGLTPPEPIAVALTP</sequence>
<evidence type="ECO:0000256" key="2">
    <source>
        <dbReference type="PROSITE-ProRule" id="PRU00708"/>
    </source>
</evidence>
<organism evidence="3">
    <name type="scientific">Picea sitchensis</name>
    <name type="common">Sitka spruce</name>
    <name type="synonym">Pinus sitchensis</name>
    <dbReference type="NCBI Taxonomy" id="3332"/>
    <lineage>
        <taxon>Eukaryota</taxon>
        <taxon>Viridiplantae</taxon>
        <taxon>Streptophyta</taxon>
        <taxon>Embryophyta</taxon>
        <taxon>Tracheophyta</taxon>
        <taxon>Spermatophyta</taxon>
        <taxon>Pinopsida</taxon>
        <taxon>Pinidae</taxon>
        <taxon>Conifers I</taxon>
        <taxon>Pinales</taxon>
        <taxon>Pinaceae</taxon>
        <taxon>Picea</taxon>
    </lineage>
</organism>
<evidence type="ECO:0008006" key="4">
    <source>
        <dbReference type="Google" id="ProtNLM"/>
    </source>
</evidence>
<feature type="repeat" description="PPR" evidence="2">
    <location>
        <begin position="26"/>
        <end position="60"/>
    </location>
</feature>
<reference evidence="3" key="1">
    <citation type="submission" date="2010-04" db="EMBL/GenBank/DDBJ databases">
        <authorList>
            <person name="Reid K.E."/>
            <person name="Liao N."/>
            <person name="Chan S."/>
            <person name="Docking R."/>
            <person name="Taylor G."/>
            <person name="Moore R."/>
            <person name="Mayo M."/>
            <person name="Munro S."/>
            <person name="King J."/>
            <person name="Yanchuk A."/>
            <person name="Holt R."/>
            <person name="Jones S."/>
            <person name="Marra M."/>
            <person name="Ritland C.E."/>
            <person name="Ritland K."/>
            <person name="Bohlmann J."/>
        </authorList>
    </citation>
    <scope>NUCLEOTIDE SEQUENCE</scope>
    <source>
        <tissue evidence="3">Bud</tissue>
    </source>
</reference>
<dbReference type="PROSITE" id="PS51375">
    <property type="entry name" value="PPR"/>
    <property type="match status" value="1"/>
</dbReference>
<keyword evidence="1" id="KW-0677">Repeat</keyword>
<name>D5AC85_PICSI</name>
<evidence type="ECO:0000256" key="1">
    <source>
        <dbReference type="ARBA" id="ARBA00022737"/>
    </source>
</evidence>
<evidence type="ECO:0000313" key="3">
    <source>
        <dbReference type="EMBL" id="ADE77154.1"/>
    </source>
</evidence>
<dbReference type="Gene3D" id="1.25.40.10">
    <property type="entry name" value="Tetratricopeptide repeat domain"/>
    <property type="match status" value="1"/>
</dbReference>
<proteinExistence type="evidence at transcript level"/>
<dbReference type="AlphaFoldDB" id="D5AC85"/>
<accession>D5AC85</accession>
<dbReference type="EMBL" id="BT123859">
    <property type="protein sequence ID" value="ADE77154.1"/>
    <property type="molecule type" value="mRNA"/>
</dbReference>